<dbReference type="GO" id="GO:0000140">
    <property type="term" value="F:acylglycerone-phosphate reductase (NADP+) activity"/>
    <property type="evidence" value="ECO:0007669"/>
    <property type="project" value="TreeGrafter"/>
</dbReference>
<dbReference type="GO" id="GO:0005783">
    <property type="term" value="C:endoplasmic reticulum"/>
    <property type="evidence" value="ECO:0007669"/>
    <property type="project" value="TreeGrafter"/>
</dbReference>
<dbReference type="GO" id="GO:0004806">
    <property type="term" value="F:triacylglycerol lipase activity"/>
    <property type="evidence" value="ECO:0007669"/>
    <property type="project" value="TreeGrafter"/>
</dbReference>
<sequence length="282" mass="30835">MTTSKRSVLITGCSDGGMGAALASEFHRVGLHVYATVRNISKMEPLERAGIETLELDIASEDSINACVKTIRQLDILVNNAGAQYTMPISDLDLAKAKKLFDSNLWGHIAMTQACLPLLTKSPKAIVVNHTSVGAGQAIPFQAAYNASKAALAMFTDTLRMELQPFDIAVVELRTGGVKTNVIKNVQAQPPKLPEGSLYSPARKALEEKLTMKWAEDIGVPVDQWAKNVVVDLLQENPPRQIWRGEKAWLSWFVSCLPATIFDNMIKGTAGLAKVEQILRKH</sequence>
<dbReference type="Pfam" id="PF00106">
    <property type="entry name" value="adh_short"/>
    <property type="match status" value="1"/>
</dbReference>
<dbReference type="PANTHER" id="PTHR44169">
    <property type="entry name" value="NADPH-DEPENDENT 1-ACYLDIHYDROXYACETONE PHOSPHATE REDUCTASE"/>
    <property type="match status" value="1"/>
</dbReference>
<dbReference type="PROSITE" id="PS00061">
    <property type="entry name" value="ADH_SHORT"/>
    <property type="match status" value="1"/>
</dbReference>
<evidence type="ECO:0000313" key="7">
    <source>
        <dbReference type="Proteomes" id="UP000016933"/>
    </source>
</evidence>
<evidence type="ECO:0000256" key="2">
    <source>
        <dbReference type="ARBA" id="ARBA00006484"/>
    </source>
</evidence>
<evidence type="ECO:0000256" key="5">
    <source>
        <dbReference type="RuleBase" id="RU000363"/>
    </source>
</evidence>
<dbReference type="GO" id="GO:0006654">
    <property type="term" value="P:phosphatidic acid biosynthetic process"/>
    <property type="evidence" value="ECO:0007669"/>
    <property type="project" value="TreeGrafter"/>
</dbReference>
<dbReference type="Proteomes" id="UP000016933">
    <property type="component" value="Unassembled WGS sequence"/>
</dbReference>
<dbReference type="EMBL" id="KB446540">
    <property type="protein sequence ID" value="EME43185.1"/>
    <property type="molecule type" value="Genomic_DNA"/>
</dbReference>
<comment type="similarity">
    <text evidence="2 5">Belongs to the short-chain dehydrogenases/reductases (SDR) family.</text>
</comment>
<dbReference type="PRINTS" id="PR00081">
    <property type="entry name" value="GDHRDH"/>
</dbReference>
<dbReference type="SUPFAM" id="SSF51735">
    <property type="entry name" value="NAD(P)-binding Rossmann-fold domains"/>
    <property type="match status" value="1"/>
</dbReference>
<gene>
    <name evidence="6" type="ORF">DOTSEDRAFT_131702</name>
</gene>
<evidence type="ECO:0000256" key="3">
    <source>
        <dbReference type="ARBA" id="ARBA00022857"/>
    </source>
</evidence>
<dbReference type="InterPro" id="IPR002347">
    <property type="entry name" value="SDR_fam"/>
</dbReference>
<reference evidence="6 7" key="2">
    <citation type="journal article" date="2012" name="PLoS Pathog.">
        <title>Diverse lifestyles and strategies of plant pathogenesis encoded in the genomes of eighteen Dothideomycetes fungi.</title>
        <authorList>
            <person name="Ohm R.A."/>
            <person name="Feau N."/>
            <person name="Henrissat B."/>
            <person name="Schoch C.L."/>
            <person name="Horwitz B.A."/>
            <person name="Barry K.W."/>
            <person name="Condon B.J."/>
            <person name="Copeland A.C."/>
            <person name="Dhillon B."/>
            <person name="Glaser F."/>
            <person name="Hesse C.N."/>
            <person name="Kosti I."/>
            <person name="LaButti K."/>
            <person name="Lindquist E.A."/>
            <person name="Lucas S."/>
            <person name="Salamov A.A."/>
            <person name="Bradshaw R.E."/>
            <person name="Ciuffetti L."/>
            <person name="Hamelin R.C."/>
            <person name="Kema G.H.J."/>
            <person name="Lawrence C."/>
            <person name="Scott J.A."/>
            <person name="Spatafora J.W."/>
            <person name="Turgeon B.G."/>
            <person name="de Wit P.J.G.M."/>
            <person name="Zhong S."/>
            <person name="Goodwin S.B."/>
            <person name="Grigoriev I.V."/>
        </authorList>
    </citation>
    <scope>NUCLEOTIDE SEQUENCE [LARGE SCALE GENOMIC DNA]</scope>
    <source>
        <strain evidence="7">NZE10 / CBS 128990</strain>
    </source>
</reference>
<organism evidence="6 7">
    <name type="scientific">Dothistroma septosporum (strain NZE10 / CBS 128990)</name>
    <name type="common">Red band needle blight fungus</name>
    <name type="synonym">Mycosphaerella pini</name>
    <dbReference type="NCBI Taxonomy" id="675120"/>
    <lineage>
        <taxon>Eukaryota</taxon>
        <taxon>Fungi</taxon>
        <taxon>Dikarya</taxon>
        <taxon>Ascomycota</taxon>
        <taxon>Pezizomycotina</taxon>
        <taxon>Dothideomycetes</taxon>
        <taxon>Dothideomycetidae</taxon>
        <taxon>Mycosphaerellales</taxon>
        <taxon>Mycosphaerellaceae</taxon>
        <taxon>Dothistroma</taxon>
    </lineage>
</organism>
<evidence type="ECO:0000313" key="6">
    <source>
        <dbReference type="EMBL" id="EME43185.1"/>
    </source>
</evidence>
<dbReference type="eggNOG" id="KOG1209">
    <property type="taxonomic scope" value="Eukaryota"/>
</dbReference>
<dbReference type="HOGENOM" id="CLU_010194_2_9_1"/>
<evidence type="ECO:0000256" key="1">
    <source>
        <dbReference type="ARBA" id="ARBA00004685"/>
    </source>
</evidence>
<dbReference type="CDD" id="cd05374">
    <property type="entry name" value="17beta-HSD-like_SDR_c"/>
    <property type="match status" value="1"/>
</dbReference>
<dbReference type="GO" id="GO:0019433">
    <property type="term" value="P:triglyceride catabolic process"/>
    <property type="evidence" value="ECO:0007669"/>
    <property type="project" value="TreeGrafter"/>
</dbReference>
<keyword evidence="3" id="KW-0521">NADP</keyword>
<dbReference type="AlphaFoldDB" id="M2YMM2"/>
<dbReference type="InterPro" id="IPR036291">
    <property type="entry name" value="NAD(P)-bd_dom_sf"/>
</dbReference>
<dbReference type="OrthoDB" id="2102561at2759"/>
<dbReference type="Gene3D" id="3.40.50.720">
    <property type="entry name" value="NAD(P)-binding Rossmann-like Domain"/>
    <property type="match status" value="1"/>
</dbReference>
<proteinExistence type="inferred from homology"/>
<evidence type="ECO:0008006" key="8">
    <source>
        <dbReference type="Google" id="ProtNLM"/>
    </source>
</evidence>
<dbReference type="PANTHER" id="PTHR44169:SF6">
    <property type="entry name" value="NADPH-DEPENDENT 1-ACYLDIHYDROXYACETONE PHOSPHATE REDUCTASE"/>
    <property type="match status" value="1"/>
</dbReference>
<keyword evidence="4" id="KW-0560">Oxidoreductase</keyword>
<dbReference type="GO" id="GO:0005811">
    <property type="term" value="C:lipid droplet"/>
    <property type="evidence" value="ECO:0007669"/>
    <property type="project" value="TreeGrafter"/>
</dbReference>
<reference evidence="7" key="1">
    <citation type="journal article" date="2012" name="PLoS Genet.">
        <title>The genomes of the fungal plant pathogens Cladosporium fulvum and Dothistroma septosporum reveal adaptation to different hosts and lifestyles but also signatures of common ancestry.</title>
        <authorList>
            <person name="de Wit P.J.G.M."/>
            <person name="van der Burgt A."/>
            <person name="Oekmen B."/>
            <person name="Stergiopoulos I."/>
            <person name="Abd-Elsalam K.A."/>
            <person name="Aerts A.L."/>
            <person name="Bahkali A.H."/>
            <person name="Beenen H.G."/>
            <person name="Chettri P."/>
            <person name="Cox M.P."/>
            <person name="Datema E."/>
            <person name="de Vries R.P."/>
            <person name="Dhillon B."/>
            <person name="Ganley A.R."/>
            <person name="Griffiths S.A."/>
            <person name="Guo Y."/>
            <person name="Hamelin R.C."/>
            <person name="Henrissat B."/>
            <person name="Kabir M.S."/>
            <person name="Jashni M.K."/>
            <person name="Kema G."/>
            <person name="Klaubauf S."/>
            <person name="Lapidus A."/>
            <person name="Levasseur A."/>
            <person name="Lindquist E."/>
            <person name="Mehrabi R."/>
            <person name="Ohm R.A."/>
            <person name="Owen T.J."/>
            <person name="Salamov A."/>
            <person name="Schwelm A."/>
            <person name="Schijlen E."/>
            <person name="Sun H."/>
            <person name="van den Burg H.A."/>
            <person name="van Ham R.C.H.J."/>
            <person name="Zhang S."/>
            <person name="Goodwin S.B."/>
            <person name="Grigoriev I.V."/>
            <person name="Collemare J."/>
            <person name="Bradshaw R.E."/>
        </authorList>
    </citation>
    <scope>NUCLEOTIDE SEQUENCE [LARGE SCALE GENOMIC DNA]</scope>
    <source>
        <strain evidence="7">NZE10 / CBS 128990</strain>
    </source>
</reference>
<keyword evidence="7" id="KW-1185">Reference proteome</keyword>
<evidence type="ECO:0000256" key="4">
    <source>
        <dbReference type="ARBA" id="ARBA00023002"/>
    </source>
</evidence>
<comment type="pathway">
    <text evidence="1">Mycotoxin biosynthesis.</text>
</comment>
<name>M2YMM2_DOTSN</name>
<dbReference type="STRING" id="675120.M2YMM2"/>
<dbReference type="InterPro" id="IPR020904">
    <property type="entry name" value="Sc_DH/Rdtase_CS"/>
</dbReference>
<dbReference type="OMA" id="NAGIKGH"/>
<dbReference type="PRINTS" id="PR00080">
    <property type="entry name" value="SDRFAMILY"/>
</dbReference>
<accession>M2YMM2</accession>
<protein>
    <recommendedName>
        <fullName evidence="8">NAD(P)-binding protein</fullName>
    </recommendedName>
</protein>